<dbReference type="GO" id="GO:0005737">
    <property type="term" value="C:cytoplasm"/>
    <property type="evidence" value="ECO:0007669"/>
    <property type="project" value="TreeGrafter"/>
</dbReference>
<keyword evidence="6 12" id="KW-0378">Hydrolase</keyword>
<keyword evidence="18" id="KW-1185">Reference proteome</keyword>
<evidence type="ECO:0000259" key="15">
    <source>
        <dbReference type="Pfam" id="PF11838"/>
    </source>
</evidence>
<dbReference type="InterPro" id="IPR027268">
    <property type="entry name" value="Peptidase_M4/M1_CTD_sf"/>
</dbReference>
<evidence type="ECO:0000256" key="8">
    <source>
        <dbReference type="ARBA" id="ARBA00023049"/>
    </source>
</evidence>
<feature type="binding site" evidence="10">
    <location>
        <position position="324"/>
    </location>
    <ligand>
        <name>Zn(2+)</name>
        <dbReference type="ChEBI" id="CHEBI:29105"/>
        <note>catalytic</note>
    </ligand>
</feature>
<feature type="binding site" evidence="10">
    <location>
        <position position="347"/>
    </location>
    <ligand>
        <name>Zn(2+)</name>
        <dbReference type="ChEBI" id="CHEBI:29105"/>
        <note>catalytic</note>
    </ligand>
</feature>
<dbReference type="SUPFAM" id="SSF55486">
    <property type="entry name" value="Metalloproteases ('zincins'), catalytic domain"/>
    <property type="match status" value="1"/>
</dbReference>
<feature type="binding site" evidence="10">
    <location>
        <position position="328"/>
    </location>
    <ligand>
        <name>Zn(2+)</name>
        <dbReference type="ChEBI" id="CHEBI:29105"/>
        <note>catalytic</note>
    </ligand>
</feature>
<dbReference type="InterPro" id="IPR024571">
    <property type="entry name" value="ERAP1-like_C_dom"/>
</dbReference>
<dbReference type="PANTHER" id="PTHR11533">
    <property type="entry name" value="PROTEASE M1 ZINC METALLOPROTEASE"/>
    <property type="match status" value="1"/>
</dbReference>
<protein>
    <recommendedName>
        <fullName evidence="12">Aminopeptidase</fullName>
        <ecNumber evidence="12">3.4.11.-</ecNumber>
    </recommendedName>
</protein>
<evidence type="ECO:0000256" key="13">
    <source>
        <dbReference type="SAM" id="SignalP"/>
    </source>
</evidence>
<reference evidence="17 18" key="2">
    <citation type="submission" date="2018-03" db="EMBL/GenBank/DDBJ databases">
        <authorList>
            <person name="Keele B.F."/>
        </authorList>
    </citation>
    <scope>NUCLEOTIDE SEQUENCE [LARGE SCALE GENOMIC DNA]</scope>
    <source>
        <strain evidence="17 18">D13</strain>
    </source>
</reference>
<dbReference type="InterPro" id="IPR034016">
    <property type="entry name" value="M1_APN-typ"/>
</dbReference>
<dbReference type="GO" id="GO:0016020">
    <property type="term" value="C:membrane"/>
    <property type="evidence" value="ECO:0007669"/>
    <property type="project" value="TreeGrafter"/>
</dbReference>
<dbReference type="Pfam" id="PF11838">
    <property type="entry name" value="ERAP1_C"/>
    <property type="match status" value="1"/>
</dbReference>
<evidence type="ECO:0000313" key="17">
    <source>
        <dbReference type="EMBL" id="AVP96450.1"/>
    </source>
</evidence>
<feature type="chain" id="PRO_5015174349" description="Aminopeptidase" evidence="13">
    <location>
        <begin position="20"/>
        <end position="882"/>
    </location>
</feature>
<feature type="domain" description="Aminopeptidase N-like N-terminal" evidence="16">
    <location>
        <begin position="33"/>
        <end position="211"/>
    </location>
</feature>
<name>A0A2P1PNN4_9GAMM</name>
<dbReference type="GO" id="GO:0016285">
    <property type="term" value="F:alanyl aminopeptidase activity"/>
    <property type="evidence" value="ECO:0007669"/>
    <property type="project" value="UniProtKB-EC"/>
</dbReference>
<reference evidence="17 18" key="1">
    <citation type="submission" date="2018-03" db="EMBL/GenBank/DDBJ databases">
        <title>Ahniella affigens gen. nov., sp. nov., a gammaproteobacterium isolated from sandy soil near a stream.</title>
        <authorList>
            <person name="Ko Y."/>
            <person name="Kim J.-H."/>
        </authorList>
    </citation>
    <scope>NUCLEOTIDE SEQUENCE [LARGE SCALE GENOMIC DNA]</scope>
    <source>
        <strain evidence="17 18">D13</strain>
    </source>
</reference>
<evidence type="ECO:0000256" key="5">
    <source>
        <dbReference type="ARBA" id="ARBA00022723"/>
    </source>
</evidence>
<dbReference type="CDD" id="cd09601">
    <property type="entry name" value="M1_APN-Q_like"/>
    <property type="match status" value="1"/>
</dbReference>
<keyword evidence="4 12" id="KW-0645">Protease</keyword>
<dbReference type="Proteomes" id="UP000241074">
    <property type="component" value="Chromosome"/>
</dbReference>
<evidence type="ECO:0000259" key="14">
    <source>
        <dbReference type="Pfam" id="PF01433"/>
    </source>
</evidence>
<evidence type="ECO:0000256" key="9">
    <source>
        <dbReference type="PIRSR" id="PIRSR634016-1"/>
    </source>
</evidence>
<dbReference type="RefSeq" id="WP_106890379.1">
    <property type="nucleotide sequence ID" value="NZ_CP027860.1"/>
</dbReference>
<dbReference type="AlphaFoldDB" id="A0A2P1PNN4"/>
<evidence type="ECO:0000256" key="12">
    <source>
        <dbReference type="RuleBase" id="RU364040"/>
    </source>
</evidence>
<feature type="domain" description="ERAP1-like C-terminal" evidence="15">
    <location>
        <begin position="550"/>
        <end position="869"/>
    </location>
</feature>
<dbReference type="Gene3D" id="2.60.40.1730">
    <property type="entry name" value="tricorn interacting facor f3 domain"/>
    <property type="match status" value="1"/>
</dbReference>
<dbReference type="GO" id="GO:0070006">
    <property type="term" value="F:metalloaminopeptidase activity"/>
    <property type="evidence" value="ECO:0007669"/>
    <property type="project" value="TreeGrafter"/>
</dbReference>
<keyword evidence="3 12" id="KW-0031">Aminopeptidase</keyword>
<keyword evidence="7 10" id="KW-0862">Zinc</keyword>
<sequence>MFLNRVAVLWLMLATTAFAEDAIPRGQLPKDVVPAAYDVSLRMDPRASSFSGSVDIAIDVKTSTKVFWMHARDSQLGALSFKQGERAIDAKATRVLDEAGLVRIDLAEPAAVGQARLSMAYTAPYNQRLEGAYQVKRDGESYVMTQMEPLGARNAFPCFDEPAFKTPWTIRIAAPKSDTVIANTSEVSTKNLADNWMEHQFATTKPLPTYLIAFAVGPWEIRKATAIAPSPRRPNAIPLRGIAAKGQSARMDYMLGETAKQVLALERYFDYGYPYDKLDLLAAPDFAYGAMENAGLITYREALMFASPNESTTLRRRALGTHVHELAHQWFGNLVTMPWWDDLWLNEAFASWIQGRILPELYPTLRADISRVEGGLWAMDSDSLASARRIHQPIDDYTDIGAAFDGITYQKGAAVLTMFEHYLTPEKFQKALRGHMRRFAFGNATSADLIHSFAAESTEPDRLKQAFASFTDQANVPLLKVTVQCSGKQPSIKVVQSRYRPIGASFTADALWQVPFCARLGGMDRRSRFCKLIDSAEATLPAPMTKCPSFVHPNADSAGYYRFQLDPKSEQTLFDNFRELPLSEQMALADSINAALNAGTSKTRDYLTRAPVFATGELANVVSAPLGSLVFLKHHVADPDQQAAIDRMLVKYWGDRLERMGFVHQAQDTDDTRVLRSTLVDALLRDGRPAKLVDAMARQGKQLLNTKKPGLVTTDIHPDFVAASLYAVVLKNQASAIAQINTQLSRNEDPIQRGAMLRALGAVNTDEALQMALDLTLDPVLKSSETGTVLYGLLENPALHDKVWAFLKTQHDAISNKIPAVWRGKISTFASGTQCSEAGAQAIEAFYGEKVKDLESGPRALAQAVEQVRQCAAKREALAKTW</sequence>
<dbReference type="Pfam" id="PF17900">
    <property type="entry name" value="Peptidase_M1_N"/>
    <property type="match status" value="1"/>
</dbReference>
<dbReference type="GO" id="GO:0006508">
    <property type="term" value="P:proteolysis"/>
    <property type="evidence" value="ECO:0007669"/>
    <property type="project" value="UniProtKB-KW"/>
</dbReference>
<dbReference type="Gene3D" id="1.10.390.10">
    <property type="entry name" value="Neutral Protease Domain 2"/>
    <property type="match status" value="1"/>
</dbReference>
<dbReference type="GO" id="GO:0042277">
    <property type="term" value="F:peptide binding"/>
    <property type="evidence" value="ECO:0007669"/>
    <property type="project" value="TreeGrafter"/>
</dbReference>
<dbReference type="SUPFAM" id="SSF63737">
    <property type="entry name" value="Leukotriene A4 hydrolase N-terminal domain"/>
    <property type="match status" value="1"/>
</dbReference>
<organism evidence="17 18">
    <name type="scientific">Ahniella affigens</name>
    <dbReference type="NCBI Taxonomy" id="2021234"/>
    <lineage>
        <taxon>Bacteria</taxon>
        <taxon>Pseudomonadati</taxon>
        <taxon>Pseudomonadota</taxon>
        <taxon>Gammaproteobacteria</taxon>
        <taxon>Lysobacterales</taxon>
        <taxon>Rhodanobacteraceae</taxon>
        <taxon>Ahniella</taxon>
    </lineage>
</organism>
<dbReference type="GO" id="GO:0008270">
    <property type="term" value="F:zinc ion binding"/>
    <property type="evidence" value="ECO:0007669"/>
    <property type="project" value="UniProtKB-UniRule"/>
</dbReference>
<dbReference type="PRINTS" id="PR00756">
    <property type="entry name" value="ALADIPTASE"/>
</dbReference>
<dbReference type="InterPro" id="IPR045357">
    <property type="entry name" value="Aminopeptidase_N-like_N"/>
</dbReference>
<evidence type="ECO:0000313" key="18">
    <source>
        <dbReference type="Proteomes" id="UP000241074"/>
    </source>
</evidence>
<evidence type="ECO:0000256" key="6">
    <source>
        <dbReference type="ARBA" id="ARBA00022801"/>
    </source>
</evidence>
<dbReference type="OrthoDB" id="100605at2"/>
<dbReference type="Pfam" id="PF01433">
    <property type="entry name" value="Peptidase_M1"/>
    <property type="match status" value="1"/>
</dbReference>
<dbReference type="InterPro" id="IPR042097">
    <property type="entry name" value="Aminopeptidase_N-like_N_sf"/>
</dbReference>
<dbReference type="InterPro" id="IPR001930">
    <property type="entry name" value="Peptidase_M1"/>
</dbReference>
<comment type="cofactor">
    <cofactor evidence="10 12">
        <name>Zn(2+)</name>
        <dbReference type="ChEBI" id="CHEBI:29105"/>
    </cofactor>
    <text evidence="10 12">Binds 1 zinc ion per subunit.</text>
</comment>
<evidence type="ECO:0000256" key="1">
    <source>
        <dbReference type="ARBA" id="ARBA00000098"/>
    </source>
</evidence>
<evidence type="ECO:0000256" key="10">
    <source>
        <dbReference type="PIRSR" id="PIRSR634016-3"/>
    </source>
</evidence>
<evidence type="ECO:0000256" key="3">
    <source>
        <dbReference type="ARBA" id="ARBA00022438"/>
    </source>
</evidence>
<evidence type="ECO:0000259" key="16">
    <source>
        <dbReference type="Pfam" id="PF17900"/>
    </source>
</evidence>
<evidence type="ECO:0000256" key="4">
    <source>
        <dbReference type="ARBA" id="ARBA00022670"/>
    </source>
</evidence>
<dbReference type="FunFam" id="1.10.390.10:FF:000006">
    <property type="entry name" value="Puromycin-sensitive aminopeptidase"/>
    <property type="match status" value="1"/>
</dbReference>
<gene>
    <name evidence="17" type="ORF">C7S18_04235</name>
</gene>
<dbReference type="Gene3D" id="1.25.50.20">
    <property type="match status" value="1"/>
</dbReference>
<evidence type="ECO:0000256" key="11">
    <source>
        <dbReference type="PIRSR" id="PIRSR634016-4"/>
    </source>
</evidence>
<feature type="active site" description="Proton acceptor" evidence="9">
    <location>
        <position position="325"/>
    </location>
</feature>
<keyword evidence="8 12" id="KW-0482">Metalloprotease</keyword>
<dbReference type="KEGG" id="xba:C7S18_04235"/>
<feature type="site" description="Transition state stabilizer" evidence="11">
    <location>
        <position position="409"/>
    </location>
</feature>
<comment type="similarity">
    <text evidence="2 12">Belongs to the peptidase M1 family.</text>
</comment>
<dbReference type="EMBL" id="CP027860">
    <property type="protein sequence ID" value="AVP96450.1"/>
    <property type="molecule type" value="Genomic_DNA"/>
</dbReference>
<keyword evidence="5 10" id="KW-0479">Metal-binding</keyword>
<evidence type="ECO:0000256" key="7">
    <source>
        <dbReference type="ARBA" id="ARBA00022833"/>
    </source>
</evidence>
<evidence type="ECO:0000256" key="2">
    <source>
        <dbReference type="ARBA" id="ARBA00010136"/>
    </source>
</evidence>
<dbReference type="GO" id="GO:0005615">
    <property type="term" value="C:extracellular space"/>
    <property type="evidence" value="ECO:0007669"/>
    <property type="project" value="TreeGrafter"/>
</dbReference>
<dbReference type="GO" id="GO:0043171">
    <property type="term" value="P:peptide catabolic process"/>
    <property type="evidence" value="ECO:0007669"/>
    <property type="project" value="TreeGrafter"/>
</dbReference>
<comment type="catalytic activity">
    <reaction evidence="1">
        <text>Release of an N-terminal amino acid, Xaa-|-Yaa- from a peptide, amide or arylamide. Xaa is preferably Ala, but may be most amino acids including Pro (slow action). When a terminal hydrophobic residue is followed by a prolyl residue, the two may be released as an intact Xaa-Pro dipeptide.</text>
        <dbReference type="EC" id="3.4.11.2"/>
    </reaction>
</comment>
<proteinExistence type="inferred from homology"/>
<feature type="signal peptide" evidence="13">
    <location>
        <begin position="1"/>
        <end position="19"/>
    </location>
</feature>
<dbReference type="InterPro" id="IPR014782">
    <property type="entry name" value="Peptidase_M1_dom"/>
</dbReference>
<dbReference type="PANTHER" id="PTHR11533:SF174">
    <property type="entry name" value="PUROMYCIN-SENSITIVE AMINOPEPTIDASE-RELATED"/>
    <property type="match status" value="1"/>
</dbReference>
<keyword evidence="13" id="KW-0732">Signal</keyword>
<dbReference type="InterPro" id="IPR050344">
    <property type="entry name" value="Peptidase_M1_aminopeptidases"/>
</dbReference>
<dbReference type="EC" id="3.4.11.-" evidence="12"/>
<accession>A0A2P1PNN4</accession>
<feature type="domain" description="Peptidase M1 membrane alanine aminopeptidase" evidence="14">
    <location>
        <begin position="254"/>
        <end position="458"/>
    </location>
</feature>